<evidence type="ECO:0000256" key="1">
    <source>
        <dbReference type="ARBA" id="ARBA00004141"/>
    </source>
</evidence>
<dbReference type="PANTHER" id="PTHR48086:SF7">
    <property type="entry name" value="SODIUM-SOLUTE SYMPORTER-RELATED"/>
    <property type="match status" value="1"/>
</dbReference>
<evidence type="ECO:0000256" key="2">
    <source>
        <dbReference type="ARBA" id="ARBA00006434"/>
    </source>
</evidence>
<dbReference type="EMBL" id="JAGGMB010000003">
    <property type="protein sequence ID" value="MBP2077036.1"/>
    <property type="molecule type" value="Genomic_DNA"/>
</dbReference>
<comment type="caution">
    <text evidence="9">The sequence shown here is derived from an EMBL/GenBank/DDBJ whole genome shotgun (WGS) entry which is preliminary data.</text>
</comment>
<keyword evidence="4 8" id="KW-0812">Transmembrane</keyword>
<keyword evidence="10" id="KW-1185">Reference proteome</keyword>
<dbReference type="AlphaFoldDB" id="A0A9X1CBK0"/>
<dbReference type="OrthoDB" id="9789704at2"/>
<dbReference type="Proteomes" id="UP001138793">
    <property type="component" value="Unassembled WGS sequence"/>
</dbReference>
<keyword evidence="3" id="KW-0813">Transport</keyword>
<proteinExistence type="inferred from homology"/>
<organism evidence="9 10">
    <name type="scientific">Oceanobacillus polygoni</name>
    <dbReference type="NCBI Taxonomy" id="1235259"/>
    <lineage>
        <taxon>Bacteria</taxon>
        <taxon>Bacillati</taxon>
        <taxon>Bacillota</taxon>
        <taxon>Bacilli</taxon>
        <taxon>Bacillales</taxon>
        <taxon>Bacillaceae</taxon>
        <taxon>Oceanobacillus</taxon>
    </lineage>
</organism>
<dbReference type="NCBIfam" id="TIGR00813">
    <property type="entry name" value="sss"/>
    <property type="match status" value="1"/>
</dbReference>
<evidence type="ECO:0000256" key="6">
    <source>
        <dbReference type="ARBA" id="ARBA00023136"/>
    </source>
</evidence>
<feature type="transmembrane region" description="Helical" evidence="8">
    <location>
        <begin position="407"/>
        <end position="425"/>
    </location>
</feature>
<feature type="transmembrane region" description="Helical" evidence="8">
    <location>
        <begin position="353"/>
        <end position="372"/>
    </location>
</feature>
<gene>
    <name evidence="9" type="ORF">J2Z64_001267</name>
</gene>
<feature type="transmembrane region" description="Helical" evidence="8">
    <location>
        <begin position="213"/>
        <end position="238"/>
    </location>
</feature>
<feature type="transmembrane region" description="Helical" evidence="8">
    <location>
        <begin position="431"/>
        <end position="451"/>
    </location>
</feature>
<comment type="similarity">
    <text evidence="2 7">Belongs to the sodium:solute symporter (SSF) (TC 2.A.21) family.</text>
</comment>
<dbReference type="InterPro" id="IPR038377">
    <property type="entry name" value="Na/Glc_symporter_sf"/>
</dbReference>
<feature type="transmembrane region" description="Helical" evidence="8">
    <location>
        <begin position="152"/>
        <end position="175"/>
    </location>
</feature>
<evidence type="ECO:0000256" key="7">
    <source>
        <dbReference type="RuleBase" id="RU362091"/>
    </source>
</evidence>
<dbReference type="InterPro" id="IPR001734">
    <property type="entry name" value="Na/solute_symporter"/>
</dbReference>
<keyword evidence="6 8" id="KW-0472">Membrane</keyword>
<dbReference type="GO" id="GO:0022857">
    <property type="term" value="F:transmembrane transporter activity"/>
    <property type="evidence" value="ECO:0007669"/>
    <property type="project" value="InterPro"/>
</dbReference>
<evidence type="ECO:0000313" key="9">
    <source>
        <dbReference type="EMBL" id="MBP2077036.1"/>
    </source>
</evidence>
<sequence length="484" mass="52655">MNWWLIWIIVFLVVIFGISIISSRKVKTADDYLMANFSLGFFPITGTVIATVTGSAALIGAAGKGFEIGISYFITSISFVSFTILFVAILTPTIRKLKLYTIPDLFVKRFGKSSALLPALIIGLLYMTPTFAMQLVGMGSILSSTSNISVTWGIFIGFVISVIFTLMGGMFSVAWTDTVQTIVILAGVILMFFLGLNHIGGVEVLKNETPKHLFNFFSIGGKELLNWFLVFGPFYIVWQTTWQRLSAAKSTKVAKWSVTTGFIISGFISFLAVLIGIMALQTLSTSTAPDQVYTQFLVDVFPAALGGLFMVSLLAALLTGATSFLLSGAINIAKDIYQEWIAPGVEDAQLLKVSRISVLGMAVLGLVIALFITDIITIYQFALSFTAVTLVAPVLAAMFWKRATKKGVMVSMVGSILVSMIWKLSGTPFGIHEIAPGLITSFLLLIIVSLYTEHSADEEVTSYYFSLKEMKDPAEDAIEEKTGS</sequence>
<evidence type="ECO:0000256" key="4">
    <source>
        <dbReference type="ARBA" id="ARBA00022692"/>
    </source>
</evidence>
<feature type="transmembrane region" description="Helical" evidence="8">
    <location>
        <begin position="115"/>
        <end position="132"/>
    </location>
</feature>
<dbReference type="Gene3D" id="1.20.1730.10">
    <property type="entry name" value="Sodium/glucose cotransporter"/>
    <property type="match status" value="1"/>
</dbReference>
<comment type="subcellular location">
    <subcellularLocation>
        <location evidence="1">Membrane</location>
        <topology evidence="1">Multi-pass membrane protein</topology>
    </subcellularLocation>
</comment>
<keyword evidence="5 8" id="KW-1133">Transmembrane helix</keyword>
<feature type="transmembrane region" description="Helical" evidence="8">
    <location>
        <begin position="300"/>
        <end position="333"/>
    </location>
</feature>
<accession>A0A9X1CBK0</accession>
<dbReference type="GO" id="GO:0005886">
    <property type="term" value="C:plasma membrane"/>
    <property type="evidence" value="ECO:0007669"/>
    <property type="project" value="TreeGrafter"/>
</dbReference>
<evidence type="ECO:0000256" key="8">
    <source>
        <dbReference type="SAM" id="Phobius"/>
    </source>
</evidence>
<protein>
    <submittedName>
        <fullName evidence="9">SSS family solute:Na+ symporter</fullName>
    </submittedName>
</protein>
<evidence type="ECO:0000256" key="5">
    <source>
        <dbReference type="ARBA" id="ARBA00022989"/>
    </source>
</evidence>
<dbReference type="RefSeq" id="WP_149472926.1">
    <property type="nucleotide sequence ID" value="NZ_JAGGMB010000003.1"/>
</dbReference>
<name>A0A9X1CBK0_9BACI</name>
<dbReference type="PANTHER" id="PTHR48086">
    <property type="entry name" value="SODIUM/PROLINE SYMPORTER-RELATED"/>
    <property type="match status" value="1"/>
</dbReference>
<evidence type="ECO:0000313" key="10">
    <source>
        <dbReference type="Proteomes" id="UP001138793"/>
    </source>
</evidence>
<feature type="transmembrane region" description="Helical" evidence="8">
    <location>
        <begin position="6"/>
        <end position="23"/>
    </location>
</feature>
<dbReference type="PROSITE" id="PS50283">
    <property type="entry name" value="NA_SOLUT_SYMP_3"/>
    <property type="match status" value="1"/>
</dbReference>
<feature type="transmembrane region" description="Helical" evidence="8">
    <location>
        <begin position="182"/>
        <end position="201"/>
    </location>
</feature>
<feature type="transmembrane region" description="Helical" evidence="8">
    <location>
        <begin position="35"/>
        <end position="58"/>
    </location>
</feature>
<dbReference type="Pfam" id="PF00474">
    <property type="entry name" value="SSF"/>
    <property type="match status" value="1"/>
</dbReference>
<reference evidence="9" key="1">
    <citation type="submission" date="2021-03" db="EMBL/GenBank/DDBJ databases">
        <title>Genomic Encyclopedia of Type Strains, Phase IV (KMG-IV): sequencing the most valuable type-strain genomes for metagenomic binning, comparative biology and taxonomic classification.</title>
        <authorList>
            <person name="Goeker M."/>
        </authorList>
    </citation>
    <scope>NUCLEOTIDE SEQUENCE</scope>
    <source>
        <strain evidence="9">DSM 107338</strain>
    </source>
</reference>
<feature type="transmembrane region" description="Helical" evidence="8">
    <location>
        <begin position="378"/>
        <end position="400"/>
    </location>
</feature>
<evidence type="ECO:0000256" key="3">
    <source>
        <dbReference type="ARBA" id="ARBA00022448"/>
    </source>
</evidence>
<feature type="transmembrane region" description="Helical" evidence="8">
    <location>
        <begin position="70"/>
        <end position="94"/>
    </location>
</feature>
<dbReference type="CDD" id="cd10322">
    <property type="entry name" value="SLC5sbd"/>
    <property type="match status" value="1"/>
</dbReference>
<dbReference type="InterPro" id="IPR050277">
    <property type="entry name" value="Sodium:Solute_Symporter"/>
</dbReference>
<feature type="transmembrane region" description="Helical" evidence="8">
    <location>
        <begin position="258"/>
        <end position="280"/>
    </location>
</feature>